<keyword evidence="3" id="KW-1185">Reference proteome</keyword>
<evidence type="ECO:0000313" key="3">
    <source>
        <dbReference type="Proteomes" id="UP000695022"/>
    </source>
</evidence>
<proteinExistence type="predicted"/>
<evidence type="ECO:0000256" key="2">
    <source>
        <dbReference type="SAM" id="SignalP"/>
    </source>
</evidence>
<organism evidence="3 4">
    <name type="scientific">Priapulus caudatus</name>
    <name type="common">Priapulid worm</name>
    <dbReference type="NCBI Taxonomy" id="37621"/>
    <lineage>
        <taxon>Eukaryota</taxon>
        <taxon>Metazoa</taxon>
        <taxon>Ecdysozoa</taxon>
        <taxon>Scalidophora</taxon>
        <taxon>Priapulida</taxon>
        <taxon>Priapulimorpha</taxon>
        <taxon>Priapulimorphida</taxon>
        <taxon>Priapulidae</taxon>
        <taxon>Priapulus</taxon>
    </lineage>
</organism>
<feature type="signal peptide" evidence="2">
    <location>
        <begin position="1"/>
        <end position="17"/>
    </location>
</feature>
<dbReference type="GeneID" id="106808607"/>
<feature type="compositionally biased region" description="Basic and acidic residues" evidence="1">
    <location>
        <begin position="43"/>
        <end position="52"/>
    </location>
</feature>
<gene>
    <name evidence="4" type="primary">LOC106808607</name>
</gene>
<feature type="compositionally biased region" description="Basic and acidic residues" evidence="1">
    <location>
        <begin position="101"/>
        <end position="116"/>
    </location>
</feature>
<evidence type="ECO:0000313" key="4">
    <source>
        <dbReference type="RefSeq" id="XP_014666873.1"/>
    </source>
</evidence>
<sequence length="460" mass="51492">MLATVALLCMLVASARTINYSYATPAYGVDTYEYSGPVPTTRYDGHGGDREPSYSTKTSRKESRSTYPSALSGSRYSLEPSYVTERTIYPSGDSSYLDRPVYAEEPRDYGTRRTADRITVGHATELHGYDAPASNNLTPDTRGPNSRRYDDAHPLRSRESTRAGDERTAYSEYKRSESDGRPSAYAKLEPYSHPNAHELGPGREPYTSRGVAVEIQDGRSLNGRQRDGYGRRPSSPAAPRHDDNIRPSYKNSNSEYPKNRHVSSESSIKSRALGVRANDFDTLLPGHRPNQRANDNEYDIGRNRNIFSSMRIEVDDPITRSGYAQDIRSDHVADYGPARDSYDSRLSGHGNEDIYRTDTRTYAANKESRKPYGSSSEPAFKFPHSGTYDNYFGSRSKDYGGPSVTTYSEKVEKKQPVAYNAIRDSRREADDDYGVGRSHDDLACIIRHLPADPEVAHMMA</sequence>
<feature type="region of interest" description="Disordered" evidence="1">
    <location>
        <begin position="334"/>
        <end position="353"/>
    </location>
</feature>
<feature type="chain" id="PRO_5046652967" evidence="2">
    <location>
        <begin position="18"/>
        <end position="460"/>
    </location>
</feature>
<protein>
    <submittedName>
        <fullName evidence="4">Uncharacterized protein LOC106808607</fullName>
    </submittedName>
</protein>
<reference evidence="4" key="1">
    <citation type="submission" date="2025-08" db="UniProtKB">
        <authorList>
            <consortium name="RefSeq"/>
        </authorList>
    </citation>
    <scope>IDENTIFICATION</scope>
</reference>
<name>A0ABM1E3V2_PRICU</name>
<feature type="compositionally biased region" description="Basic and acidic residues" evidence="1">
    <location>
        <begin position="147"/>
        <end position="180"/>
    </location>
</feature>
<dbReference type="Proteomes" id="UP000695022">
    <property type="component" value="Unplaced"/>
</dbReference>
<evidence type="ECO:0000256" key="1">
    <source>
        <dbReference type="SAM" id="MobiDB-lite"/>
    </source>
</evidence>
<dbReference type="RefSeq" id="XP_014666873.1">
    <property type="nucleotide sequence ID" value="XM_014811387.1"/>
</dbReference>
<accession>A0ABM1E3V2</accession>
<keyword evidence="2" id="KW-0732">Signal</keyword>
<feature type="region of interest" description="Disordered" evidence="1">
    <location>
        <begin position="40"/>
        <end position="75"/>
    </location>
</feature>
<feature type="region of interest" description="Disordered" evidence="1">
    <location>
        <begin position="88"/>
        <end position="270"/>
    </location>
</feature>